<keyword evidence="17" id="KW-1185">Reference proteome</keyword>
<dbReference type="Gene3D" id="2.40.10.10">
    <property type="entry name" value="Trypsin-like serine proteases"/>
    <property type="match status" value="1"/>
</dbReference>
<evidence type="ECO:0000256" key="11">
    <source>
        <dbReference type="ARBA" id="ARBA00023157"/>
    </source>
</evidence>
<evidence type="ECO:0000313" key="17">
    <source>
        <dbReference type="Proteomes" id="UP000326936"/>
    </source>
</evidence>
<keyword evidence="11" id="KW-1015">Disulfide bond</keyword>
<evidence type="ECO:0000259" key="15">
    <source>
        <dbReference type="PROSITE" id="PS50240"/>
    </source>
</evidence>
<reference evidence="16 17" key="1">
    <citation type="submission" date="2019-10" db="EMBL/GenBank/DDBJ databases">
        <title>Complete genome sequence of Vibrio sp. strain THAF100, isolated from non-filtered water from the water column of tank 6 of a marine aquarium containing stony-coral fragments. Water maintained at 26 degree C.</title>
        <authorList>
            <person name="Ruckert C."/>
            <person name="Franco A."/>
            <person name="Kalinowski J."/>
            <person name="Glaeser S."/>
        </authorList>
    </citation>
    <scope>NUCLEOTIDE SEQUENCE [LARGE SCALE GENOMIC DNA]</scope>
    <source>
        <strain evidence="16 17">THAF100</strain>
    </source>
</reference>
<dbReference type="InterPro" id="IPR001254">
    <property type="entry name" value="Trypsin_dom"/>
</dbReference>
<accession>A0A5P9CI49</accession>
<keyword evidence="7 13" id="KW-0378">Hydrolase</keyword>
<dbReference type="SUPFAM" id="SSF50494">
    <property type="entry name" value="Trypsin-like serine proteases"/>
    <property type="match status" value="1"/>
</dbReference>
<dbReference type="InterPro" id="IPR050127">
    <property type="entry name" value="Serine_Proteases_S1"/>
</dbReference>
<evidence type="ECO:0000256" key="5">
    <source>
        <dbReference type="ARBA" id="ARBA00022670"/>
    </source>
</evidence>
<feature type="domain" description="Peptidase S1" evidence="15">
    <location>
        <begin position="42"/>
        <end position="270"/>
    </location>
</feature>
<dbReference type="Pfam" id="PF00089">
    <property type="entry name" value="Trypsin"/>
    <property type="match status" value="1"/>
</dbReference>
<dbReference type="InterPro" id="IPR018114">
    <property type="entry name" value="TRYPSIN_HIS"/>
</dbReference>
<dbReference type="GO" id="GO:0006508">
    <property type="term" value="P:proteolysis"/>
    <property type="evidence" value="ECO:0007669"/>
    <property type="project" value="UniProtKB-KW"/>
</dbReference>
<keyword evidence="6" id="KW-0356">Hemostasis</keyword>
<dbReference type="GO" id="GO:0005615">
    <property type="term" value="C:extracellular space"/>
    <property type="evidence" value="ECO:0007669"/>
    <property type="project" value="TreeGrafter"/>
</dbReference>
<dbReference type="InterPro" id="IPR043504">
    <property type="entry name" value="Peptidase_S1_PA_chymotrypsin"/>
</dbReference>
<dbReference type="EMBL" id="CP045350">
    <property type="protein sequence ID" value="QFT25915.1"/>
    <property type="molecule type" value="Genomic_DNA"/>
</dbReference>
<dbReference type="PRINTS" id="PR00722">
    <property type="entry name" value="CHYMOTRYPSIN"/>
</dbReference>
<evidence type="ECO:0000256" key="14">
    <source>
        <dbReference type="SAM" id="SignalP"/>
    </source>
</evidence>
<dbReference type="InterPro" id="IPR001314">
    <property type="entry name" value="Peptidase_S1A"/>
</dbReference>
<protein>
    <submittedName>
        <fullName evidence="16">Trypsin</fullName>
        <ecNumber evidence="16">3.4.21.4</ecNumber>
    </submittedName>
</protein>
<keyword evidence="9 13" id="KW-0720">Serine protease</keyword>
<feature type="signal peptide" evidence="14">
    <location>
        <begin position="1"/>
        <end position="28"/>
    </location>
</feature>
<keyword evidence="10" id="KW-0333">Golgi apparatus</keyword>
<keyword evidence="14" id="KW-0732">Signal</keyword>
<dbReference type="GO" id="GO:0007599">
    <property type="term" value="P:hemostasis"/>
    <property type="evidence" value="ECO:0007669"/>
    <property type="project" value="UniProtKB-KW"/>
</dbReference>
<keyword evidence="4" id="KW-0964">Secreted</keyword>
<evidence type="ECO:0000256" key="12">
    <source>
        <dbReference type="ARBA" id="ARBA00023180"/>
    </source>
</evidence>
<dbReference type="CDD" id="cd00190">
    <property type="entry name" value="Tryp_SPc"/>
    <property type="match status" value="1"/>
</dbReference>
<dbReference type="SMART" id="SM00020">
    <property type="entry name" value="Tryp_SPc"/>
    <property type="match status" value="1"/>
</dbReference>
<keyword evidence="5 13" id="KW-0645">Protease</keyword>
<dbReference type="PANTHER" id="PTHR24264">
    <property type="entry name" value="TRYPSIN-RELATED"/>
    <property type="match status" value="1"/>
</dbReference>
<comment type="subcellular location">
    <subcellularLocation>
        <location evidence="1">Endoplasmic reticulum</location>
    </subcellularLocation>
    <subcellularLocation>
        <location evidence="2">Golgi apparatus</location>
    </subcellularLocation>
    <subcellularLocation>
        <location evidence="3">Secreted</location>
    </subcellularLocation>
</comment>
<evidence type="ECO:0000256" key="4">
    <source>
        <dbReference type="ARBA" id="ARBA00022525"/>
    </source>
</evidence>
<dbReference type="InterPro" id="IPR009003">
    <property type="entry name" value="Peptidase_S1_PA"/>
</dbReference>
<dbReference type="KEGG" id="vaq:FIV01_05700"/>
<dbReference type="InterPro" id="IPR033116">
    <property type="entry name" value="TRYPSIN_SER"/>
</dbReference>
<name>A0A5P9CI49_9VIBR</name>
<dbReference type="AlphaFoldDB" id="A0A5P9CI49"/>
<dbReference type="FunFam" id="2.40.10.10:FF:000011">
    <property type="entry name" value="Coagulation factor X"/>
    <property type="match status" value="1"/>
</dbReference>
<evidence type="ECO:0000256" key="13">
    <source>
        <dbReference type="RuleBase" id="RU363034"/>
    </source>
</evidence>
<dbReference type="GO" id="GO:0004252">
    <property type="term" value="F:serine-type endopeptidase activity"/>
    <property type="evidence" value="ECO:0007669"/>
    <property type="project" value="UniProtKB-EC"/>
</dbReference>
<organism evidence="16 17">
    <name type="scientific">Vibrio aquimaris</name>
    <dbReference type="NCBI Taxonomy" id="2587862"/>
    <lineage>
        <taxon>Bacteria</taxon>
        <taxon>Pseudomonadati</taxon>
        <taxon>Pseudomonadota</taxon>
        <taxon>Gammaproteobacteria</taxon>
        <taxon>Vibrionales</taxon>
        <taxon>Vibrionaceae</taxon>
        <taxon>Vibrio</taxon>
    </lineage>
</organism>
<feature type="chain" id="PRO_5025032944" evidence="14">
    <location>
        <begin position="29"/>
        <end position="415"/>
    </location>
</feature>
<evidence type="ECO:0000256" key="10">
    <source>
        <dbReference type="ARBA" id="ARBA00023034"/>
    </source>
</evidence>
<dbReference type="PROSITE" id="PS00135">
    <property type="entry name" value="TRYPSIN_SER"/>
    <property type="match status" value="1"/>
</dbReference>
<proteinExistence type="predicted"/>
<evidence type="ECO:0000313" key="16">
    <source>
        <dbReference type="EMBL" id="QFT25915.1"/>
    </source>
</evidence>
<dbReference type="OrthoDB" id="9813836at2"/>
<dbReference type="PROSITE" id="PS00134">
    <property type="entry name" value="TRYPSIN_HIS"/>
    <property type="match status" value="1"/>
</dbReference>
<evidence type="ECO:0000256" key="6">
    <source>
        <dbReference type="ARBA" id="ARBA00022696"/>
    </source>
</evidence>
<keyword evidence="12" id="KW-0325">Glycoprotein</keyword>
<sequence>MNIMDNNYVKVKISSFFIGLAISFSTFAQGPELADRMASARIIGGADADPNNWPFITYVKVGTESCGGSLIGDKYVLTAAHCVAEISVSDVNVYIGPNDRYDREPTKYEPARSYYIHSGYNVPKFANDIAIIELENTVTTPQITLATETEVNTLTTDSNLTVAGWGLTQEDGSSSNTLKEVTIPYVDKGTCQNIGGDYSNVGPYSLCAGKKNKDSCQGDSGGPLVIGEPGSYKQVGVVSWGDGCARKDKYGVYSNVGYFNTNGWIERNTSGVSHSPDILLKEKSGIYDDKIELRNLIPDDNFTHKLNVRSVELPQGVTLLNNNCSAELEYGEACTIDISIDASTVYANSDKATLKVLTDHQVSSELPISIVYSYEDRNATSYQSNNDSKDGGGSTSLAMMLLAMFGFGLRAKRQR</sequence>
<evidence type="ECO:0000256" key="8">
    <source>
        <dbReference type="ARBA" id="ARBA00022824"/>
    </source>
</evidence>
<evidence type="ECO:0000256" key="9">
    <source>
        <dbReference type="ARBA" id="ARBA00022825"/>
    </source>
</evidence>
<dbReference type="PROSITE" id="PS50240">
    <property type="entry name" value="TRYPSIN_DOM"/>
    <property type="match status" value="1"/>
</dbReference>
<keyword evidence="8" id="KW-0256">Endoplasmic reticulum</keyword>
<dbReference type="Proteomes" id="UP000326936">
    <property type="component" value="Chromosome"/>
</dbReference>
<gene>
    <name evidence="16" type="ORF">FIV01_05700</name>
</gene>
<evidence type="ECO:0000256" key="3">
    <source>
        <dbReference type="ARBA" id="ARBA00004613"/>
    </source>
</evidence>
<evidence type="ECO:0000256" key="7">
    <source>
        <dbReference type="ARBA" id="ARBA00022801"/>
    </source>
</evidence>
<evidence type="ECO:0000256" key="2">
    <source>
        <dbReference type="ARBA" id="ARBA00004555"/>
    </source>
</evidence>
<dbReference type="EC" id="3.4.21.4" evidence="16"/>
<dbReference type="PANTHER" id="PTHR24264:SF65">
    <property type="entry name" value="SRCR DOMAIN-CONTAINING PROTEIN"/>
    <property type="match status" value="1"/>
</dbReference>
<evidence type="ECO:0000256" key="1">
    <source>
        <dbReference type="ARBA" id="ARBA00004240"/>
    </source>
</evidence>